<organism evidence="1 2">
    <name type="scientific">Taishania pollutisoli</name>
    <dbReference type="NCBI Taxonomy" id="2766479"/>
    <lineage>
        <taxon>Bacteria</taxon>
        <taxon>Pseudomonadati</taxon>
        <taxon>Bacteroidota</taxon>
        <taxon>Flavobacteriia</taxon>
        <taxon>Flavobacteriales</taxon>
        <taxon>Crocinitomicaceae</taxon>
        <taxon>Taishania</taxon>
    </lineage>
</organism>
<dbReference type="InterPro" id="IPR021857">
    <property type="entry name" value="DUF3467"/>
</dbReference>
<comment type="caution">
    <text evidence="1">The sequence shown here is derived from an EMBL/GenBank/DDBJ whole genome shotgun (WGS) entry which is preliminary data.</text>
</comment>
<dbReference type="Proteomes" id="UP000652681">
    <property type="component" value="Unassembled WGS sequence"/>
</dbReference>
<sequence>MENNHNDNQINIELTEDVASGIYSNLAIITHSPGEFVSDFIQLMPGVPKGKVKSRIIMTPQNAKRFMKALAENIQKYEQTFGVIQEVEQHNGVARMNFGTPTTEA</sequence>
<dbReference type="EMBL" id="JACVEL010000001">
    <property type="protein sequence ID" value="MBC9810884.1"/>
    <property type="molecule type" value="Genomic_DNA"/>
</dbReference>
<accession>A0A8J6TS82</accession>
<name>A0A8J6TS82_9FLAO</name>
<dbReference type="Pfam" id="PF11950">
    <property type="entry name" value="DUF3467"/>
    <property type="match status" value="1"/>
</dbReference>
<gene>
    <name evidence="1" type="ORF">H9Y05_00200</name>
</gene>
<dbReference type="AlphaFoldDB" id="A0A8J6TS82"/>
<protein>
    <submittedName>
        <fullName evidence="1">DUF3467 domain-containing protein</fullName>
    </submittedName>
</protein>
<proteinExistence type="predicted"/>
<keyword evidence="2" id="KW-1185">Reference proteome</keyword>
<dbReference type="RefSeq" id="WP_163492564.1">
    <property type="nucleotide sequence ID" value="NZ_JACVEL010000001.1"/>
</dbReference>
<evidence type="ECO:0000313" key="2">
    <source>
        <dbReference type="Proteomes" id="UP000652681"/>
    </source>
</evidence>
<reference evidence="1" key="1">
    <citation type="submission" date="2020-09" db="EMBL/GenBank/DDBJ databases">
        <title>Taishania pollutisoli gen. nov., sp. nov., Isolated from Tetrabromobisphenol A-Contaminated Soil.</title>
        <authorList>
            <person name="Chen Q."/>
        </authorList>
    </citation>
    <scope>NUCLEOTIDE SEQUENCE</scope>
    <source>
        <strain evidence="1">CZZ-1</strain>
    </source>
</reference>
<evidence type="ECO:0000313" key="1">
    <source>
        <dbReference type="EMBL" id="MBC9810884.1"/>
    </source>
</evidence>